<evidence type="ECO:0000256" key="3">
    <source>
        <dbReference type="ARBA" id="ARBA00023015"/>
    </source>
</evidence>
<dbReference type="SUPFAM" id="SSF46894">
    <property type="entry name" value="C-terminal effector domain of the bipartite response regulators"/>
    <property type="match status" value="1"/>
</dbReference>
<dbReference type="PROSITE" id="PS51755">
    <property type="entry name" value="OMPR_PHOB"/>
    <property type="match status" value="1"/>
</dbReference>
<dbReference type="SMART" id="SM00448">
    <property type="entry name" value="REC"/>
    <property type="match status" value="1"/>
</dbReference>
<dbReference type="SMART" id="SM00862">
    <property type="entry name" value="Trans_reg_C"/>
    <property type="match status" value="1"/>
</dbReference>
<dbReference type="PANTHER" id="PTHR48111:SF22">
    <property type="entry name" value="REGULATOR OF RPOS"/>
    <property type="match status" value="1"/>
</dbReference>
<keyword evidence="11" id="KW-1185">Reference proteome</keyword>
<dbReference type="InterPro" id="IPR011006">
    <property type="entry name" value="CheY-like_superfamily"/>
</dbReference>
<dbReference type="Gene3D" id="3.40.50.2300">
    <property type="match status" value="1"/>
</dbReference>
<keyword evidence="5" id="KW-0804">Transcription</keyword>
<gene>
    <name evidence="10" type="ORF">ACFSB2_18430</name>
</gene>
<evidence type="ECO:0000313" key="10">
    <source>
        <dbReference type="EMBL" id="MFD1676653.1"/>
    </source>
</evidence>
<evidence type="ECO:0000259" key="8">
    <source>
        <dbReference type="PROSITE" id="PS50110"/>
    </source>
</evidence>
<evidence type="ECO:0000313" key="11">
    <source>
        <dbReference type="Proteomes" id="UP001597079"/>
    </source>
</evidence>
<evidence type="ECO:0000256" key="7">
    <source>
        <dbReference type="PROSITE-ProRule" id="PRU01091"/>
    </source>
</evidence>
<protein>
    <submittedName>
        <fullName evidence="10">Response regulator transcription factor</fullName>
    </submittedName>
</protein>
<keyword evidence="2" id="KW-0902">Two-component regulatory system</keyword>
<evidence type="ECO:0000256" key="1">
    <source>
        <dbReference type="ARBA" id="ARBA00022553"/>
    </source>
</evidence>
<dbReference type="Gene3D" id="1.10.10.10">
    <property type="entry name" value="Winged helix-like DNA-binding domain superfamily/Winged helix DNA-binding domain"/>
    <property type="match status" value="1"/>
</dbReference>
<dbReference type="Pfam" id="PF00486">
    <property type="entry name" value="Trans_reg_C"/>
    <property type="match status" value="1"/>
</dbReference>
<proteinExistence type="predicted"/>
<keyword evidence="3" id="KW-0805">Transcription regulation</keyword>
<evidence type="ECO:0000256" key="6">
    <source>
        <dbReference type="PROSITE-ProRule" id="PRU00169"/>
    </source>
</evidence>
<dbReference type="SUPFAM" id="SSF52172">
    <property type="entry name" value="CheY-like"/>
    <property type="match status" value="1"/>
</dbReference>
<keyword evidence="1 6" id="KW-0597">Phosphoprotein</keyword>
<accession>A0ABW4JM55</accession>
<feature type="modified residue" description="4-aspartylphosphate" evidence="6">
    <location>
        <position position="51"/>
    </location>
</feature>
<dbReference type="InterPro" id="IPR001867">
    <property type="entry name" value="OmpR/PhoB-type_DNA-bd"/>
</dbReference>
<reference evidence="11" key="1">
    <citation type="journal article" date="2019" name="Int. J. Syst. Evol. Microbiol.">
        <title>The Global Catalogue of Microorganisms (GCM) 10K type strain sequencing project: providing services to taxonomists for standard genome sequencing and annotation.</title>
        <authorList>
            <consortium name="The Broad Institute Genomics Platform"/>
            <consortium name="The Broad Institute Genome Sequencing Center for Infectious Disease"/>
            <person name="Wu L."/>
            <person name="Ma J."/>
        </authorList>
    </citation>
    <scope>NUCLEOTIDE SEQUENCE [LARGE SCALE GENOMIC DNA]</scope>
    <source>
        <strain evidence="11">CGMCC 1.12286</strain>
    </source>
</reference>
<comment type="caution">
    <text evidence="10">The sequence shown here is derived from an EMBL/GenBank/DDBJ whole genome shotgun (WGS) entry which is preliminary data.</text>
</comment>
<dbReference type="EMBL" id="JBHUCX010000074">
    <property type="protein sequence ID" value="MFD1676653.1"/>
    <property type="molecule type" value="Genomic_DNA"/>
</dbReference>
<dbReference type="InterPro" id="IPR036388">
    <property type="entry name" value="WH-like_DNA-bd_sf"/>
</dbReference>
<dbReference type="InterPro" id="IPR039420">
    <property type="entry name" value="WalR-like"/>
</dbReference>
<keyword evidence="4 7" id="KW-0238">DNA-binding</keyword>
<evidence type="ECO:0000256" key="2">
    <source>
        <dbReference type="ARBA" id="ARBA00023012"/>
    </source>
</evidence>
<dbReference type="InterPro" id="IPR001789">
    <property type="entry name" value="Sig_transdc_resp-reg_receiver"/>
</dbReference>
<dbReference type="Pfam" id="PF00072">
    <property type="entry name" value="Response_reg"/>
    <property type="match status" value="1"/>
</dbReference>
<evidence type="ECO:0000256" key="4">
    <source>
        <dbReference type="ARBA" id="ARBA00023125"/>
    </source>
</evidence>
<dbReference type="Proteomes" id="UP001597079">
    <property type="component" value="Unassembled WGS sequence"/>
</dbReference>
<sequence>MRLLIVEDEPQLQRELVTLFRQQHYETTAVDNVFDAVDQGLTMAYDCIILDYMLPDGTGIDVVSELRQTDCHTPVLMLTVKDEIQDKVLGLNAGADDYLSKPFAPEELVARVSALVRRVPTISNSEHLACGKATLDVRTRTLHFQGGVLELTSKEYLLMECFFRHPGQVLTRDQLIARVWGPDAEVADSALDTYIYFLRKKCSHIGWKRGIQTIRGEGYLLRPEGA</sequence>
<name>A0ABW4JM55_9BACL</name>
<organism evidence="10 11">
    <name type="scientific">Alicyclobacillus fodiniaquatilis</name>
    <dbReference type="NCBI Taxonomy" id="1661150"/>
    <lineage>
        <taxon>Bacteria</taxon>
        <taxon>Bacillati</taxon>
        <taxon>Bacillota</taxon>
        <taxon>Bacilli</taxon>
        <taxon>Bacillales</taxon>
        <taxon>Alicyclobacillaceae</taxon>
        <taxon>Alicyclobacillus</taxon>
    </lineage>
</organism>
<feature type="domain" description="OmpR/PhoB-type" evidence="9">
    <location>
        <begin position="125"/>
        <end position="223"/>
    </location>
</feature>
<evidence type="ECO:0000256" key="5">
    <source>
        <dbReference type="ARBA" id="ARBA00023163"/>
    </source>
</evidence>
<dbReference type="PROSITE" id="PS50110">
    <property type="entry name" value="RESPONSE_REGULATORY"/>
    <property type="match status" value="1"/>
</dbReference>
<dbReference type="InterPro" id="IPR016032">
    <property type="entry name" value="Sig_transdc_resp-reg_C-effctor"/>
</dbReference>
<feature type="DNA-binding region" description="OmpR/PhoB-type" evidence="7">
    <location>
        <begin position="125"/>
        <end position="223"/>
    </location>
</feature>
<dbReference type="CDD" id="cd00383">
    <property type="entry name" value="trans_reg_C"/>
    <property type="match status" value="1"/>
</dbReference>
<evidence type="ECO:0000259" key="9">
    <source>
        <dbReference type="PROSITE" id="PS51755"/>
    </source>
</evidence>
<dbReference type="RefSeq" id="WP_377944561.1">
    <property type="nucleotide sequence ID" value="NZ_JBHUCX010000074.1"/>
</dbReference>
<dbReference type="PANTHER" id="PTHR48111">
    <property type="entry name" value="REGULATOR OF RPOS"/>
    <property type="match status" value="1"/>
</dbReference>
<dbReference type="Gene3D" id="6.10.250.690">
    <property type="match status" value="1"/>
</dbReference>
<feature type="domain" description="Response regulatory" evidence="8">
    <location>
        <begin position="2"/>
        <end position="116"/>
    </location>
</feature>